<protein>
    <submittedName>
        <fullName evidence="1">Uncharacterized protein</fullName>
    </submittedName>
</protein>
<proteinExistence type="predicted"/>
<gene>
    <name evidence="1" type="ORF">GCM10022250_33870</name>
</gene>
<accession>A0ABP7YIQ0</accession>
<evidence type="ECO:0000313" key="2">
    <source>
        <dbReference type="Proteomes" id="UP001501333"/>
    </source>
</evidence>
<name>A0ABP7YIQ0_9FLAO</name>
<comment type="caution">
    <text evidence="1">The sequence shown here is derived from an EMBL/GenBank/DDBJ whole genome shotgun (WGS) entry which is preliminary data.</text>
</comment>
<keyword evidence="2" id="KW-1185">Reference proteome</keyword>
<evidence type="ECO:0000313" key="1">
    <source>
        <dbReference type="EMBL" id="GAA4136806.1"/>
    </source>
</evidence>
<dbReference type="Proteomes" id="UP001501333">
    <property type="component" value="Unassembled WGS sequence"/>
</dbReference>
<sequence length="318" mass="37567">MYYNHNLRTNIQEWKNRLYRSTEDNFGNQVKFCLNNIENNKILKGILNKSVNKYSYDNAYLENISKQMEYGRAEFDFNNESQHASFCYQILNFIIELDKTYNLHYLTFFQKSDFEDIKKGIIEDFISPILYYFHDQLEKSSSVIYLLEKYKRRTEWFTGNVLIEKYKIATKNYEQILEDDLRLFIFDQGIDFPFSTPKSTSGRADIIGAIDTSDPLVIEIKIFDRNKNYGKNRIIEGFSQIVKYTNDYNKDIGYLVIFNIDKAEINFQLNENNKVFPPIVSLNNKTYCLIVINLNNENSASKIGTTELITIKEDELTK</sequence>
<dbReference type="EMBL" id="BAABAO010000013">
    <property type="protein sequence ID" value="GAA4136806.1"/>
    <property type="molecule type" value="Genomic_DNA"/>
</dbReference>
<organism evidence="1 2">
    <name type="scientific">Flavobacterium chungbukense</name>
    <dbReference type="NCBI Taxonomy" id="877464"/>
    <lineage>
        <taxon>Bacteria</taxon>
        <taxon>Pseudomonadati</taxon>
        <taxon>Bacteroidota</taxon>
        <taxon>Flavobacteriia</taxon>
        <taxon>Flavobacteriales</taxon>
        <taxon>Flavobacteriaceae</taxon>
        <taxon>Flavobacterium</taxon>
    </lineage>
</organism>
<dbReference type="RefSeq" id="WP_229350032.1">
    <property type="nucleotide sequence ID" value="NZ_BAABAO010000013.1"/>
</dbReference>
<reference evidence="2" key="1">
    <citation type="journal article" date="2019" name="Int. J. Syst. Evol. Microbiol.">
        <title>The Global Catalogue of Microorganisms (GCM) 10K type strain sequencing project: providing services to taxonomists for standard genome sequencing and annotation.</title>
        <authorList>
            <consortium name="The Broad Institute Genomics Platform"/>
            <consortium name="The Broad Institute Genome Sequencing Center for Infectious Disease"/>
            <person name="Wu L."/>
            <person name="Ma J."/>
        </authorList>
    </citation>
    <scope>NUCLEOTIDE SEQUENCE [LARGE SCALE GENOMIC DNA]</scope>
    <source>
        <strain evidence="2">JCM 17386</strain>
    </source>
</reference>